<sequence>MAEVEAFVWHDAAGNIVAVGHAHPASTKLAEPRVQAGSGHGVVRHRADEAVLRTLHLSHSVDVASGRLRPRSTAG</sequence>
<dbReference type="EMBL" id="JAYMRU010000054">
    <property type="protein sequence ID" value="MEM5406033.1"/>
    <property type="molecule type" value="Genomic_DNA"/>
</dbReference>
<comment type="caution">
    <text evidence="1">The sequence shown here is derived from an EMBL/GenBank/DDBJ whole genome shotgun (WGS) entry which is preliminary data.</text>
</comment>
<keyword evidence="2" id="KW-1185">Reference proteome</keyword>
<protein>
    <submittedName>
        <fullName evidence="1">Uncharacterized protein</fullName>
    </submittedName>
</protein>
<evidence type="ECO:0000313" key="1">
    <source>
        <dbReference type="EMBL" id="MEM5406033.1"/>
    </source>
</evidence>
<proteinExistence type="predicted"/>
<reference evidence="1" key="1">
    <citation type="submission" date="2024-01" db="EMBL/GenBank/DDBJ databases">
        <title>The diversity of rhizobia nodulating Mimosa spp. in eleven states of Brazil covering several biomes is determined by host plant, location, and edaphic factors.</title>
        <authorList>
            <person name="Rouws L."/>
            <person name="Barauna A."/>
            <person name="Beukes C."/>
            <person name="De Faria S.M."/>
            <person name="Gross E."/>
            <person name="Dos Reis Junior F.B."/>
            <person name="Simon M."/>
            <person name="Maluk M."/>
            <person name="Odee D.W."/>
            <person name="Kenicer G."/>
            <person name="Young J.P.W."/>
            <person name="Reis V.M."/>
            <person name="Zilli J."/>
            <person name="James E.K."/>
        </authorList>
    </citation>
    <scope>NUCLEOTIDE SEQUENCE</scope>
    <source>
        <strain evidence="1">JPY452</strain>
    </source>
</reference>
<dbReference type="Proteomes" id="UP001392318">
    <property type="component" value="Unassembled WGS sequence"/>
</dbReference>
<name>A0ACC6RX07_9BURK</name>
<evidence type="ECO:0000313" key="2">
    <source>
        <dbReference type="Proteomes" id="UP001392318"/>
    </source>
</evidence>
<accession>A0ACC6RX07</accession>
<gene>
    <name evidence="1" type="ORF">VSR83_39590</name>
</gene>
<organism evidence="1 2">
    <name type="scientific">Paraburkholderia unamae</name>
    <dbReference type="NCBI Taxonomy" id="219649"/>
    <lineage>
        <taxon>Bacteria</taxon>
        <taxon>Pseudomonadati</taxon>
        <taxon>Pseudomonadota</taxon>
        <taxon>Betaproteobacteria</taxon>
        <taxon>Burkholderiales</taxon>
        <taxon>Burkholderiaceae</taxon>
        <taxon>Paraburkholderia</taxon>
    </lineage>
</organism>